<dbReference type="PANTHER" id="PTHR46206">
    <property type="entry name" value="CYTOCHROME P450"/>
    <property type="match status" value="1"/>
</dbReference>
<feature type="binding site" description="axial binding residue" evidence="9">
    <location>
        <position position="459"/>
    </location>
    <ligand>
        <name>heme</name>
        <dbReference type="ChEBI" id="CHEBI:30413"/>
    </ligand>
    <ligandPart>
        <name>Fe</name>
        <dbReference type="ChEBI" id="CHEBI:18248"/>
    </ligandPart>
</feature>
<name>W7E801_BIPV3</name>
<evidence type="ECO:0000256" key="6">
    <source>
        <dbReference type="ARBA" id="ARBA00023002"/>
    </source>
</evidence>
<dbReference type="Gene3D" id="1.10.630.10">
    <property type="entry name" value="Cytochrome P450"/>
    <property type="match status" value="1"/>
</dbReference>
<evidence type="ECO:0000256" key="3">
    <source>
        <dbReference type="ARBA" id="ARBA00010617"/>
    </source>
</evidence>
<keyword evidence="11" id="KW-1133">Transmembrane helix</keyword>
<keyword evidence="11" id="KW-0472">Membrane</keyword>
<evidence type="ECO:0000256" key="2">
    <source>
        <dbReference type="ARBA" id="ARBA00004685"/>
    </source>
</evidence>
<keyword evidence="11" id="KW-0812">Transmembrane</keyword>
<dbReference type="RefSeq" id="XP_014552827.1">
    <property type="nucleotide sequence ID" value="XM_014697341.1"/>
</dbReference>
<keyword evidence="6 10" id="KW-0560">Oxidoreductase</keyword>
<dbReference type="PROSITE" id="PS00086">
    <property type="entry name" value="CYTOCHROME_P450"/>
    <property type="match status" value="1"/>
</dbReference>
<dbReference type="GeneID" id="26249552"/>
<dbReference type="GO" id="GO:0005506">
    <property type="term" value="F:iron ion binding"/>
    <property type="evidence" value="ECO:0007669"/>
    <property type="project" value="InterPro"/>
</dbReference>
<dbReference type="Pfam" id="PF00067">
    <property type="entry name" value="p450"/>
    <property type="match status" value="1"/>
</dbReference>
<dbReference type="GO" id="GO:0020037">
    <property type="term" value="F:heme binding"/>
    <property type="evidence" value="ECO:0007669"/>
    <property type="project" value="InterPro"/>
</dbReference>
<comment type="similarity">
    <text evidence="3 10">Belongs to the cytochrome P450 family.</text>
</comment>
<dbReference type="InterPro" id="IPR036396">
    <property type="entry name" value="Cyt_P450_sf"/>
</dbReference>
<dbReference type="InterPro" id="IPR017972">
    <property type="entry name" value="Cyt_P450_CS"/>
</dbReference>
<dbReference type="SUPFAM" id="SSF48264">
    <property type="entry name" value="Cytochrome P450"/>
    <property type="match status" value="1"/>
</dbReference>
<gene>
    <name evidence="12" type="ORF">COCVIDRAFT_109232</name>
</gene>
<dbReference type="HOGENOM" id="CLU_022195_0_3_1"/>
<evidence type="ECO:0000313" key="13">
    <source>
        <dbReference type="Proteomes" id="UP000054337"/>
    </source>
</evidence>
<evidence type="ECO:0000256" key="7">
    <source>
        <dbReference type="ARBA" id="ARBA00023004"/>
    </source>
</evidence>
<evidence type="ECO:0000313" key="12">
    <source>
        <dbReference type="EMBL" id="EUN23244.1"/>
    </source>
</evidence>
<proteinExistence type="inferred from homology"/>
<evidence type="ECO:0000256" key="8">
    <source>
        <dbReference type="ARBA" id="ARBA00023033"/>
    </source>
</evidence>
<keyword evidence="13" id="KW-1185">Reference proteome</keyword>
<evidence type="ECO:0000256" key="11">
    <source>
        <dbReference type="SAM" id="Phobius"/>
    </source>
</evidence>
<evidence type="ECO:0000256" key="9">
    <source>
        <dbReference type="PIRSR" id="PIRSR602403-1"/>
    </source>
</evidence>
<dbReference type="EMBL" id="KI968791">
    <property type="protein sequence ID" value="EUN23244.1"/>
    <property type="molecule type" value="Genomic_DNA"/>
</dbReference>
<comment type="cofactor">
    <cofactor evidence="1 9">
        <name>heme</name>
        <dbReference type="ChEBI" id="CHEBI:30413"/>
    </cofactor>
</comment>
<dbReference type="Proteomes" id="UP000054337">
    <property type="component" value="Unassembled WGS sequence"/>
</dbReference>
<evidence type="ECO:0008006" key="14">
    <source>
        <dbReference type="Google" id="ProtNLM"/>
    </source>
</evidence>
<dbReference type="InterPro" id="IPR001128">
    <property type="entry name" value="Cyt_P450"/>
</dbReference>
<evidence type="ECO:0000256" key="5">
    <source>
        <dbReference type="ARBA" id="ARBA00022723"/>
    </source>
</evidence>
<evidence type="ECO:0000256" key="4">
    <source>
        <dbReference type="ARBA" id="ARBA00022617"/>
    </source>
</evidence>
<comment type="pathway">
    <text evidence="2">Mycotoxin biosynthesis.</text>
</comment>
<dbReference type="CDD" id="cd11041">
    <property type="entry name" value="CYP503A1-like"/>
    <property type="match status" value="1"/>
</dbReference>
<dbReference type="GO" id="GO:0016705">
    <property type="term" value="F:oxidoreductase activity, acting on paired donors, with incorporation or reduction of molecular oxygen"/>
    <property type="evidence" value="ECO:0007669"/>
    <property type="project" value="InterPro"/>
</dbReference>
<evidence type="ECO:0000256" key="10">
    <source>
        <dbReference type="RuleBase" id="RU000461"/>
    </source>
</evidence>
<sequence length="523" mass="60003">MLGGTLDDYWMSVSTMQLHWTVLGLLPVLLIAILGPRVRQIWMNYVYFTKIPSPHKNDYFCFATKTTRAEFLDECARLLHKGFASADIIRLHASWDHIVVLSPSYAERFRADETFSPDTFSDKEMFGAVPGFEPYRFLCTHRDLIRNVISMRLNRCFVPATRYLSEAIDDALRKQMGSDSEWHEIPLGEAVLKVLTQSSFRALQGQELCYDDEWLEIATQYIVTSITGVTALRKLPKLLIPVIHWFHPDAIKSRQLLSRARAKLLPVYERRKKELSEANKNGTYRPEDADAFGWYEELADGRDYDPVVAQLTVAVAATHSTTDFMCQFLSDMVRYPEYIKPLRDELILALKEKGWKASTILQLPLLDSVMKESQRVKPVALGFMRSVAQHDVCLKDAVKIPKNASVIVSAHSMRDPTVYENPDTFDGYRFVNPTKHPESRHFTSVSVNHMGFGFGKHACPGRFFVNLETKILIAHMLLKYDWKFATDGCPTIRTSGFDQVVDPSSKMLVRRRKEEIRIEALYE</sequence>
<feature type="transmembrane region" description="Helical" evidence="11">
    <location>
        <begin position="18"/>
        <end position="35"/>
    </location>
</feature>
<dbReference type="AlphaFoldDB" id="W7E801"/>
<accession>W7E801</accession>
<keyword evidence="8 10" id="KW-0503">Monooxygenase</keyword>
<evidence type="ECO:0000256" key="1">
    <source>
        <dbReference type="ARBA" id="ARBA00001971"/>
    </source>
</evidence>
<dbReference type="InterPro" id="IPR002403">
    <property type="entry name" value="Cyt_P450_E_grp-IV"/>
</dbReference>
<keyword evidence="4 9" id="KW-0349">Heme</keyword>
<protein>
    <recommendedName>
        <fullName evidence="14">Cytochrome P450 monooxygenase</fullName>
    </recommendedName>
</protein>
<reference evidence="12 13" key="1">
    <citation type="journal article" date="2013" name="PLoS Genet.">
        <title>Comparative genome structure, secondary metabolite, and effector coding capacity across Cochliobolus pathogens.</title>
        <authorList>
            <person name="Condon B.J."/>
            <person name="Leng Y."/>
            <person name="Wu D."/>
            <person name="Bushley K.E."/>
            <person name="Ohm R.A."/>
            <person name="Otillar R."/>
            <person name="Martin J."/>
            <person name="Schackwitz W."/>
            <person name="Grimwood J."/>
            <person name="MohdZainudin N."/>
            <person name="Xue C."/>
            <person name="Wang R."/>
            <person name="Manning V.A."/>
            <person name="Dhillon B."/>
            <person name="Tu Z.J."/>
            <person name="Steffenson B.J."/>
            <person name="Salamov A."/>
            <person name="Sun H."/>
            <person name="Lowry S."/>
            <person name="LaButti K."/>
            <person name="Han J."/>
            <person name="Copeland A."/>
            <person name="Lindquist E."/>
            <person name="Barry K."/>
            <person name="Schmutz J."/>
            <person name="Baker S.E."/>
            <person name="Ciuffetti L.M."/>
            <person name="Grigoriev I.V."/>
            <person name="Zhong S."/>
            <person name="Turgeon B.G."/>
        </authorList>
    </citation>
    <scope>NUCLEOTIDE SEQUENCE [LARGE SCALE GENOMIC DNA]</scope>
    <source>
        <strain evidence="12 13">FI3</strain>
    </source>
</reference>
<dbReference type="PRINTS" id="PR00465">
    <property type="entry name" value="EP450IV"/>
</dbReference>
<keyword evidence="5 9" id="KW-0479">Metal-binding</keyword>
<organism evidence="12 13">
    <name type="scientific">Bipolaris victoriae (strain FI3)</name>
    <name type="common">Victoria blight of oats agent</name>
    <name type="synonym">Cochliobolus victoriae</name>
    <dbReference type="NCBI Taxonomy" id="930091"/>
    <lineage>
        <taxon>Eukaryota</taxon>
        <taxon>Fungi</taxon>
        <taxon>Dikarya</taxon>
        <taxon>Ascomycota</taxon>
        <taxon>Pezizomycotina</taxon>
        <taxon>Dothideomycetes</taxon>
        <taxon>Pleosporomycetidae</taxon>
        <taxon>Pleosporales</taxon>
        <taxon>Pleosporineae</taxon>
        <taxon>Pleosporaceae</taxon>
        <taxon>Bipolaris</taxon>
    </lineage>
</organism>
<dbReference type="GO" id="GO:0004497">
    <property type="term" value="F:monooxygenase activity"/>
    <property type="evidence" value="ECO:0007669"/>
    <property type="project" value="UniProtKB-KW"/>
</dbReference>
<dbReference type="PANTHER" id="PTHR46206:SF2">
    <property type="entry name" value="CYTOCHROME P450 MONOOXYGENASE AUSG-RELATED"/>
    <property type="match status" value="1"/>
</dbReference>
<keyword evidence="7 9" id="KW-0408">Iron</keyword>